<gene>
    <name evidence="2" type="ORF">BCR38DRAFT_407684</name>
</gene>
<protein>
    <submittedName>
        <fullName evidence="2">Uncharacterized protein</fullName>
    </submittedName>
</protein>
<name>A0A1Y2E860_9PEZI</name>
<evidence type="ECO:0000313" key="2">
    <source>
        <dbReference type="EMBL" id="ORY67740.1"/>
    </source>
</evidence>
<evidence type="ECO:0000256" key="1">
    <source>
        <dbReference type="SAM" id="MobiDB-lite"/>
    </source>
</evidence>
<dbReference type="InParanoid" id="A0A1Y2E860"/>
<accession>A0A1Y2E860</accession>
<feature type="compositionally biased region" description="Polar residues" evidence="1">
    <location>
        <begin position="130"/>
        <end position="146"/>
    </location>
</feature>
<reference evidence="2 3" key="1">
    <citation type="submission" date="2016-07" db="EMBL/GenBank/DDBJ databases">
        <title>Pervasive Adenine N6-methylation of Active Genes in Fungi.</title>
        <authorList>
            <consortium name="DOE Joint Genome Institute"/>
            <person name="Mondo S.J."/>
            <person name="Dannebaum R.O."/>
            <person name="Kuo R.C."/>
            <person name="Labutti K."/>
            <person name="Haridas S."/>
            <person name="Kuo A."/>
            <person name="Salamov A."/>
            <person name="Ahrendt S.R."/>
            <person name="Lipzen A."/>
            <person name="Sullivan W."/>
            <person name="Andreopoulos W.B."/>
            <person name="Clum A."/>
            <person name="Lindquist E."/>
            <person name="Daum C."/>
            <person name="Ramamoorthy G.K."/>
            <person name="Gryganskyi A."/>
            <person name="Culley D."/>
            <person name="Magnuson J.K."/>
            <person name="James T.Y."/>
            <person name="O'Malley M.A."/>
            <person name="Stajich J.E."/>
            <person name="Spatafora J.W."/>
            <person name="Visel A."/>
            <person name="Grigoriev I.V."/>
        </authorList>
    </citation>
    <scope>NUCLEOTIDE SEQUENCE [LARGE SCALE GENOMIC DNA]</scope>
    <source>
        <strain evidence="2 3">CBS 129021</strain>
    </source>
</reference>
<proteinExistence type="predicted"/>
<dbReference type="RefSeq" id="XP_040718364.1">
    <property type="nucleotide sequence ID" value="XM_040858193.1"/>
</dbReference>
<dbReference type="Proteomes" id="UP000193689">
    <property type="component" value="Unassembled WGS sequence"/>
</dbReference>
<dbReference type="AlphaFoldDB" id="A0A1Y2E860"/>
<keyword evidence="3" id="KW-1185">Reference proteome</keyword>
<evidence type="ECO:0000313" key="3">
    <source>
        <dbReference type="Proteomes" id="UP000193689"/>
    </source>
</evidence>
<comment type="caution">
    <text evidence="2">The sequence shown here is derived from an EMBL/GenBank/DDBJ whole genome shotgun (WGS) entry which is preliminary data.</text>
</comment>
<feature type="region of interest" description="Disordered" evidence="1">
    <location>
        <begin position="130"/>
        <end position="151"/>
    </location>
</feature>
<dbReference type="EMBL" id="MCFJ01000004">
    <property type="protein sequence ID" value="ORY67740.1"/>
    <property type="molecule type" value="Genomic_DNA"/>
</dbReference>
<organism evidence="2 3">
    <name type="scientific">Pseudomassariella vexata</name>
    <dbReference type="NCBI Taxonomy" id="1141098"/>
    <lineage>
        <taxon>Eukaryota</taxon>
        <taxon>Fungi</taxon>
        <taxon>Dikarya</taxon>
        <taxon>Ascomycota</taxon>
        <taxon>Pezizomycotina</taxon>
        <taxon>Sordariomycetes</taxon>
        <taxon>Xylariomycetidae</taxon>
        <taxon>Amphisphaeriales</taxon>
        <taxon>Pseudomassariaceae</taxon>
        <taxon>Pseudomassariella</taxon>
    </lineage>
</organism>
<dbReference type="GeneID" id="63774405"/>
<sequence>MDPIGKIAIRPYLRNAFGFFDVAVPDVYEGNILAICPLSKEELALLLTMINNIGIDQHNYRAAISPELLEKGGEPMLDYRSRIIAYKMGLPLTLTSVTTKPIRLMTPSSQGQNGPGKECAVTITAGKNESINGSDVDSQEAYSQSMPDEPSMNGTAEHYKNTLAGNPAIDATKLSTITSLVRLPRAHEWTMFLWNTRVFEPILLMAQNPTKFAEVYDPNGLLDVFFELLAQWADLYFEWKPQQDHIEKELAKAWMEMLERGSTSDCEEEPDNLKDKDYEYIEVDVADDDD</sequence>